<sequence length="202" mass="21388">MAFAEGFRPQSEAVQAARREAVPLGVTPVTSGVATLLTVVARMIRAEAVVEIGTGAGVSGLALFDGMDPAGVLTSVDTEHEDQAAARRAFTGAQIPTRRFRLIAGQALDVLPKLRDGAYDLVLINGDHLEYAEYVAQALRLLRHGGVVVLNHALWSNKIADPDNQEDETIVIREALAGVQEIEDFTAALLPVGDGVLLAVKG</sequence>
<dbReference type="PANTHER" id="PTHR10509">
    <property type="entry name" value="O-METHYLTRANSFERASE-RELATED"/>
    <property type="match status" value="1"/>
</dbReference>
<name>A0ABZ3FTM3_9ACTN</name>
<dbReference type="CDD" id="cd02440">
    <property type="entry name" value="AdoMet_MTases"/>
    <property type="match status" value="1"/>
</dbReference>
<dbReference type="PANTHER" id="PTHR10509:SF85">
    <property type="entry name" value="O-METHYLTRANSFERASE RV1220C-RELATED"/>
    <property type="match status" value="1"/>
</dbReference>
<dbReference type="InterPro" id="IPR050362">
    <property type="entry name" value="Cation-dep_OMT"/>
</dbReference>
<accession>A0ABZ3FTM3</accession>
<keyword evidence="1 4" id="KW-0489">Methyltransferase</keyword>
<protein>
    <submittedName>
        <fullName evidence="4">Class I SAM-dependent methyltransferase</fullName>
        <ecNumber evidence="4">2.1.1.-</ecNumber>
    </submittedName>
</protein>
<dbReference type="EMBL" id="CP154795">
    <property type="protein sequence ID" value="XAN09466.1"/>
    <property type="molecule type" value="Genomic_DNA"/>
</dbReference>
<dbReference type="PROSITE" id="PS51682">
    <property type="entry name" value="SAM_OMT_I"/>
    <property type="match status" value="1"/>
</dbReference>
<dbReference type="Pfam" id="PF01596">
    <property type="entry name" value="Methyltransf_3"/>
    <property type="match status" value="1"/>
</dbReference>
<evidence type="ECO:0000256" key="3">
    <source>
        <dbReference type="ARBA" id="ARBA00022691"/>
    </source>
</evidence>
<evidence type="ECO:0000313" key="4">
    <source>
        <dbReference type="EMBL" id="XAN09466.1"/>
    </source>
</evidence>
<dbReference type="SUPFAM" id="SSF53335">
    <property type="entry name" value="S-adenosyl-L-methionine-dependent methyltransferases"/>
    <property type="match status" value="1"/>
</dbReference>
<organism evidence="4 5">
    <name type="scientific">Ammonicoccus fulvus</name>
    <dbReference type="NCBI Taxonomy" id="3138240"/>
    <lineage>
        <taxon>Bacteria</taxon>
        <taxon>Bacillati</taxon>
        <taxon>Actinomycetota</taxon>
        <taxon>Actinomycetes</taxon>
        <taxon>Propionibacteriales</taxon>
        <taxon>Propionibacteriaceae</taxon>
        <taxon>Ammonicoccus</taxon>
    </lineage>
</organism>
<gene>
    <name evidence="4" type="ORF">AADG42_14455</name>
</gene>
<keyword evidence="3" id="KW-0949">S-adenosyl-L-methionine</keyword>
<dbReference type="Proteomes" id="UP001442841">
    <property type="component" value="Chromosome"/>
</dbReference>
<keyword evidence="5" id="KW-1185">Reference proteome</keyword>
<evidence type="ECO:0000313" key="5">
    <source>
        <dbReference type="Proteomes" id="UP001442841"/>
    </source>
</evidence>
<dbReference type="EC" id="2.1.1.-" evidence="4"/>
<proteinExistence type="predicted"/>
<evidence type="ECO:0000256" key="1">
    <source>
        <dbReference type="ARBA" id="ARBA00022603"/>
    </source>
</evidence>
<dbReference type="InterPro" id="IPR029063">
    <property type="entry name" value="SAM-dependent_MTases_sf"/>
</dbReference>
<dbReference type="Gene3D" id="3.40.50.150">
    <property type="entry name" value="Vaccinia Virus protein VP39"/>
    <property type="match status" value="1"/>
</dbReference>
<reference evidence="4 5" key="1">
    <citation type="submission" date="2024-04" db="EMBL/GenBank/DDBJ databases">
        <title>Isolation of an actinomycete strain from pig manure.</title>
        <authorList>
            <person name="Gong T."/>
            <person name="Yu Z."/>
            <person name="An M."/>
            <person name="Wei C."/>
            <person name="Yang W."/>
            <person name="Liu L."/>
        </authorList>
    </citation>
    <scope>NUCLEOTIDE SEQUENCE [LARGE SCALE GENOMIC DNA]</scope>
    <source>
        <strain evidence="4 5">ZF39</strain>
    </source>
</reference>
<evidence type="ECO:0000256" key="2">
    <source>
        <dbReference type="ARBA" id="ARBA00022679"/>
    </source>
</evidence>
<dbReference type="InterPro" id="IPR002935">
    <property type="entry name" value="SAM_O-MeTrfase"/>
</dbReference>
<dbReference type="GO" id="GO:0032259">
    <property type="term" value="P:methylation"/>
    <property type="evidence" value="ECO:0007669"/>
    <property type="project" value="UniProtKB-KW"/>
</dbReference>
<dbReference type="RefSeq" id="WP_425310906.1">
    <property type="nucleotide sequence ID" value="NZ_CP154795.1"/>
</dbReference>
<keyword evidence="2 4" id="KW-0808">Transferase</keyword>
<dbReference type="GO" id="GO:0008168">
    <property type="term" value="F:methyltransferase activity"/>
    <property type="evidence" value="ECO:0007669"/>
    <property type="project" value="UniProtKB-KW"/>
</dbReference>